<name>A0A0L0DG65_THETB</name>
<reference evidence="2 3" key="1">
    <citation type="submission" date="2010-05" db="EMBL/GenBank/DDBJ databases">
        <title>The Genome Sequence of Thecamonas trahens ATCC 50062.</title>
        <authorList>
            <consortium name="The Broad Institute Genome Sequencing Platform"/>
            <person name="Russ C."/>
            <person name="Cuomo C."/>
            <person name="Shea T."/>
            <person name="Young S.K."/>
            <person name="Zeng Q."/>
            <person name="Koehrsen M."/>
            <person name="Haas B."/>
            <person name="Borodovsky M."/>
            <person name="Guigo R."/>
            <person name="Alvarado L."/>
            <person name="Berlin A."/>
            <person name="Bochicchio J."/>
            <person name="Borenstein D."/>
            <person name="Chapman S."/>
            <person name="Chen Z."/>
            <person name="Freedman E."/>
            <person name="Gellesch M."/>
            <person name="Goldberg J."/>
            <person name="Griggs A."/>
            <person name="Gujja S."/>
            <person name="Heilman E."/>
            <person name="Heiman D."/>
            <person name="Hepburn T."/>
            <person name="Howarth C."/>
            <person name="Jen D."/>
            <person name="Larson L."/>
            <person name="Mehta T."/>
            <person name="Park D."/>
            <person name="Pearson M."/>
            <person name="Roberts A."/>
            <person name="Saif S."/>
            <person name="Shenoy N."/>
            <person name="Sisk P."/>
            <person name="Stolte C."/>
            <person name="Sykes S."/>
            <person name="Thomson T."/>
            <person name="Walk T."/>
            <person name="White J."/>
            <person name="Yandava C."/>
            <person name="Burger G."/>
            <person name="Gray M.W."/>
            <person name="Holland P.W.H."/>
            <person name="King N."/>
            <person name="Lang F.B.F."/>
            <person name="Roger A.J."/>
            <person name="Ruiz-Trillo I."/>
            <person name="Lander E."/>
            <person name="Nusbaum C."/>
        </authorList>
    </citation>
    <scope>NUCLEOTIDE SEQUENCE [LARGE SCALE GENOMIC DNA]</scope>
    <source>
        <strain evidence="2 3">ATCC 50062</strain>
    </source>
</reference>
<dbReference type="GeneID" id="25565670"/>
<sequence>MSPSPSPSTGQRSDADSGSAPDSDSGSVLSTEWLTKRFVAGAKKAAAGHGGVFILPIGEPDGPAAHGDLNSFRTCIELARAWCRETPALCEPYTTDWLVHKNLVKIDRRTLSIAYVVEIDASQHSPQALAATVDALYALGSSETLIGGLQVASVFVTLRRDATVNVPKKTVIGRCFVEATLTLTEPGDVVRGLPAMRLPGLVSFRINQGSLDLAAHLASAGVLPAELVAFGAATADQARLLIETLFSRTVALPYTALVLDETVGMPVASDTAWAVLYERYAKFLAWDRMLVARMRRPTAAFTSDSEHYPVDALYYLDPEYEHNRYGGDPDRRVNHHYAAWHPDEAPEAALGCTLRRDAQYDVVRVMGAAQSAARVPQADDPPVCLWSDPDWIEMNGTCQSILLPGPACFSYSGAVATLYVGSEEAAAVADYYLEKQTPRNLFDFALPVRRWYVEVSPEVLARGSAVSSTSLLDIHNGVVTSPYHAILDGYFPMWLTAVRLGLVDVAHGEFVGDESAADSILHIEMWNNFEAGGGGSMLPATDSPDKHGDAAAYERKYRKSVFPAAPFGGLTEPIWDFVLGRGRSVGSVPGVLVDGVPRYPERLVCGQKSLVVNWGGAHTSFGLYDHRHDNYENNHACAATCPPRTSLHRCRNLAQFRHWSMMRAGVDPGRLAPWATPSKLRVRVAERTCAKSPNRCFAGSAQGFVDALRKVLEPEFGITDVAVIDFGSGDIAGFSDAIRIGSEIDVLVGVSGAALLNQIWGPTNGLTWEMTVEQPPDEVGQHYFFNWHLTPGKCLGRRHSNRFYKAAMVSSLDLDQLAAHVASEVRAQIDRELSPLHRPEYGGVAKIEFSREGDLYGTPLRTWQI</sequence>
<feature type="compositionally biased region" description="Low complexity" evidence="1">
    <location>
        <begin position="16"/>
        <end position="27"/>
    </location>
</feature>
<gene>
    <name evidence="2" type="ORF">AMSG_06526</name>
</gene>
<dbReference type="Proteomes" id="UP000054408">
    <property type="component" value="Unassembled WGS sequence"/>
</dbReference>
<dbReference type="RefSeq" id="XP_013756377.1">
    <property type="nucleotide sequence ID" value="XM_013900923.1"/>
</dbReference>
<protein>
    <submittedName>
        <fullName evidence="2">Uncharacterized protein</fullName>
    </submittedName>
</protein>
<keyword evidence="3" id="KW-1185">Reference proteome</keyword>
<organism evidence="2 3">
    <name type="scientific">Thecamonas trahens ATCC 50062</name>
    <dbReference type="NCBI Taxonomy" id="461836"/>
    <lineage>
        <taxon>Eukaryota</taxon>
        <taxon>Apusozoa</taxon>
        <taxon>Apusomonadida</taxon>
        <taxon>Apusomonadidae</taxon>
        <taxon>Thecamonas</taxon>
    </lineage>
</organism>
<proteinExistence type="predicted"/>
<evidence type="ECO:0000313" key="2">
    <source>
        <dbReference type="EMBL" id="KNC51175.1"/>
    </source>
</evidence>
<evidence type="ECO:0000256" key="1">
    <source>
        <dbReference type="SAM" id="MobiDB-lite"/>
    </source>
</evidence>
<evidence type="ECO:0000313" key="3">
    <source>
        <dbReference type="Proteomes" id="UP000054408"/>
    </source>
</evidence>
<dbReference type="AlphaFoldDB" id="A0A0L0DG65"/>
<accession>A0A0L0DG65</accession>
<dbReference type="EMBL" id="GL349465">
    <property type="protein sequence ID" value="KNC51175.1"/>
    <property type="molecule type" value="Genomic_DNA"/>
</dbReference>
<feature type="region of interest" description="Disordered" evidence="1">
    <location>
        <begin position="1"/>
        <end position="28"/>
    </location>
</feature>